<feature type="compositionally biased region" description="Basic and acidic residues" evidence="6">
    <location>
        <begin position="60"/>
        <end position="74"/>
    </location>
</feature>
<keyword evidence="8" id="KW-1185">Reference proteome</keyword>
<dbReference type="GO" id="GO:0005739">
    <property type="term" value="C:mitochondrion"/>
    <property type="evidence" value="ECO:0007669"/>
    <property type="project" value="UniProtKB-SubCell"/>
</dbReference>
<sequence length="375" mass="42905">MSCRCTINTLNLFIRNVAHVDLPSIPRRSPRLFQPCATRSLTPRGHFSLSNRAYSSDAAPKVEDSAEAKSIESRDSDAVAEFSLDALDSILAETKLGGHEDGEGPAGEAKKDMHVTHDYETPLKELFKDDSGTLTRKNDTISLTPDQKLEPSRKERWVLGRNGSKVEVRKTKTDNGEFTLHYSARPSKRVTAPTVSYGVKVKEPVFEDRRERWMIEKQAIKEKYPEGYMPMKRLSPDAIAGIRALNAQQPDYYTVQMLSKEFEVTPEAIIRILRTKWRPNPDEETDRQRRWHNRGKAVWQRLADMGAKPPRQWRELGIGNGKPEWLLRRQGKLEKYVPPPLPALVTTARRREQKEQKNMYGDDEETEPSLGDKIL</sequence>
<evidence type="ECO:0000256" key="3">
    <source>
        <dbReference type="ARBA" id="ARBA00010895"/>
    </source>
</evidence>
<evidence type="ECO:0000256" key="1">
    <source>
        <dbReference type="ARBA" id="ARBA00003548"/>
    </source>
</evidence>
<comment type="subcellular location">
    <subcellularLocation>
        <location evidence="2">Mitochondrion</location>
    </subcellularLocation>
</comment>
<dbReference type="Proteomes" id="UP000006753">
    <property type="component" value="Unassembled WGS sequence"/>
</dbReference>
<proteinExistence type="inferred from homology"/>
<comment type="similarity">
    <text evidence="3">Belongs to the RRG9 family.</text>
</comment>
<accession>K1W6Y7</accession>
<dbReference type="GeneID" id="18764964"/>
<dbReference type="OrthoDB" id="5578174at2759"/>
<dbReference type="HOGENOM" id="CLU_047598_0_0_1"/>
<evidence type="ECO:0000313" key="7">
    <source>
        <dbReference type="EMBL" id="EKD12800.1"/>
    </source>
</evidence>
<dbReference type="KEGG" id="mbe:MBM_09029"/>
<organism evidence="7 8">
    <name type="scientific">Marssonina brunnea f. sp. multigermtubi (strain MB_m1)</name>
    <name type="common">Marssonina leaf spot fungus</name>
    <dbReference type="NCBI Taxonomy" id="1072389"/>
    <lineage>
        <taxon>Eukaryota</taxon>
        <taxon>Fungi</taxon>
        <taxon>Dikarya</taxon>
        <taxon>Ascomycota</taxon>
        <taxon>Pezizomycotina</taxon>
        <taxon>Leotiomycetes</taxon>
        <taxon>Helotiales</taxon>
        <taxon>Drepanopezizaceae</taxon>
        <taxon>Drepanopeziza</taxon>
    </lineage>
</organism>
<name>K1W6Y7_MARBU</name>
<dbReference type="InterPro" id="IPR010487">
    <property type="entry name" value="NGRN/Rrg9"/>
</dbReference>
<dbReference type="EMBL" id="JH921454">
    <property type="protein sequence ID" value="EKD12800.1"/>
    <property type="molecule type" value="Genomic_DNA"/>
</dbReference>
<dbReference type="GO" id="GO:0005634">
    <property type="term" value="C:nucleus"/>
    <property type="evidence" value="ECO:0007669"/>
    <property type="project" value="TreeGrafter"/>
</dbReference>
<dbReference type="eggNOG" id="ENOG502S7IA">
    <property type="taxonomic scope" value="Eukaryota"/>
</dbReference>
<feature type="region of interest" description="Disordered" evidence="6">
    <location>
        <begin position="47"/>
        <end position="74"/>
    </location>
</feature>
<protein>
    <recommendedName>
        <fullName evidence="4">Required for respiratory growth protein 9, mitochondrial</fullName>
    </recommendedName>
</protein>
<dbReference type="AlphaFoldDB" id="K1W6Y7"/>
<dbReference type="STRING" id="1072389.K1W6Y7"/>
<dbReference type="InParanoid" id="K1W6Y7"/>
<evidence type="ECO:0000256" key="4">
    <source>
        <dbReference type="ARBA" id="ARBA00013566"/>
    </source>
</evidence>
<evidence type="ECO:0000256" key="2">
    <source>
        <dbReference type="ARBA" id="ARBA00004173"/>
    </source>
</evidence>
<reference evidence="7 8" key="1">
    <citation type="journal article" date="2012" name="BMC Genomics">
        <title>Sequencing the genome of Marssonina brunnea reveals fungus-poplar co-evolution.</title>
        <authorList>
            <person name="Zhu S."/>
            <person name="Cao Y.-Z."/>
            <person name="Jiang C."/>
            <person name="Tan B.-Y."/>
            <person name="Wang Z."/>
            <person name="Feng S."/>
            <person name="Zhang L."/>
            <person name="Su X.-H."/>
            <person name="Brejova B."/>
            <person name="Vinar T."/>
            <person name="Xu M."/>
            <person name="Wang M.-X."/>
            <person name="Zhang S.-G."/>
            <person name="Huang M.-R."/>
            <person name="Wu R."/>
            <person name="Zhou Y."/>
        </authorList>
    </citation>
    <scope>NUCLEOTIDE SEQUENCE [LARGE SCALE GENOMIC DNA]</scope>
    <source>
        <strain evidence="7 8">MB_m1</strain>
    </source>
</reference>
<dbReference type="PANTHER" id="PTHR13475:SF3">
    <property type="entry name" value="NEUGRIN"/>
    <property type="match status" value="1"/>
</dbReference>
<comment type="function">
    <text evidence="1">Required for respiratory activity and maintenance and expression of the mitochondrial genome.</text>
</comment>
<feature type="region of interest" description="Disordered" evidence="6">
    <location>
        <begin position="338"/>
        <end position="375"/>
    </location>
</feature>
<evidence type="ECO:0000313" key="8">
    <source>
        <dbReference type="Proteomes" id="UP000006753"/>
    </source>
</evidence>
<dbReference type="RefSeq" id="XP_007296918.1">
    <property type="nucleotide sequence ID" value="XM_007296856.1"/>
</dbReference>
<evidence type="ECO:0000256" key="5">
    <source>
        <dbReference type="ARBA" id="ARBA00022946"/>
    </source>
</evidence>
<keyword evidence="5" id="KW-0809">Transit peptide</keyword>
<dbReference type="PANTHER" id="PTHR13475">
    <property type="entry name" value="NEUGRIN"/>
    <property type="match status" value="1"/>
</dbReference>
<dbReference type="Pfam" id="PF06413">
    <property type="entry name" value="Neugrin"/>
    <property type="match status" value="1"/>
</dbReference>
<gene>
    <name evidence="7" type="ORF">MBM_09029</name>
</gene>
<evidence type="ECO:0000256" key="6">
    <source>
        <dbReference type="SAM" id="MobiDB-lite"/>
    </source>
</evidence>